<evidence type="ECO:0000313" key="4">
    <source>
        <dbReference type="Proteomes" id="UP000484988"/>
    </source>
</evidence>
<feature type="domain" description="STAS" evidence="2">
    <location>
        <begin position="46"/>
        <end position="139"/>
    </location>
</feature>
<organism evidence="3 4">
    <name type="scientific">Streptomyces pacificus</name>
    <dbReference type="NCBI Taxonomy" id="2705029"/>
    <lineage>
        <taxon>Bacteria</taxon>
        <taxon>Bacillati</taxon>
        <taxon>Actinomycetota</taxon>
        <taxon>Actinomycetes</taxon>
        <taxon>Kitasatosporales</taxon>
        <taxon>Streptomycetaceae</taxon>
        <taxon>Streptomyces</taxon>
    </lineage>
</organism>
<dbReference type="AlphaFoldDB" id="A0A6A0AX50"/>
<gene>
    <name evidence="3" type="ORF">SCWH03_37470</name>
</gene>
<comment type="caution">
    <text evidence="3">The sequence shown here is derived from an EMBL/GenBank/DDBJ whole genome shotgun (WGS) entry which is preliminary data.</text>
</comment>
<dbReference type="GO" id="GO:0043856">
    <property type="term" value="F:anti-sigma factor antagonist activity"/>
    <property type="evidence" value="ECO:0007669"/>
    <property type="project" value="TreeGrafter"/>
</dbReference>
<dbReference type="PROSITE" id="PS50801">
    <property type="entry name" value="STAS"/>
    <property type="match status" value="1"/>
</dbReference>
<dbReference type="PANTHER" id="PTHR33495">
    <property type="entry name" value="ANTI-SIGMA FACTOR ANTAGONIST TM_1081-RELATED-RELATED"/>
    <property type="match status" value="1"/>
</dbReference>
<dbReference type="InterPro" id="IPR058548">
    <property type="entry name" value="MlaB-like_STAS"/>
</dbReference>
<accession>A0A6A0AX50</accession>
<feature type="region of interest" description="Disordered" evidence="1">
    <location>
        <begin position="1"/>
        <end position="39"/>
    </location>
</feature>
<evidence type="ECO:0000259" key="2">
    <source>
        <dbReference type="PROSITE" id="PS50801"/>
    </source>
</evidence>
<feature type="compositionally biased region" description="Basic and acidic residues" evidence="1">
    <location>
        <begin position="22"/>
        <end position="32"/>
    </location>
</feature>
<protein>
    <submittedName>
        <fullName evidence="3">STAS domain-containing protein</fullName>
    </submittedName>
</protein>
<dbReference type="SUPFAM" id="SSF52091">
    <property type="entry name" value="SpoIIaa-like"/>
    <property type="match status" value="1"/>
</dbReference>
<dbReference type="CDD" id="cd07043">
    <property type="entry name" value="STAS_anti-anti-sigma_factors"/>
    <property type="match status" value="1"/>
</dbReference>
<dbReference type="InterPro" id="IPR036513">
    <property type="entry name" value="STAS_dom_sf"/>
</dbReference>
<reference evidence="3 4" key="1">
    <citation type="submission" date="2020-02" db="EMBL/GenBank/DDBJ databases">
        <title>Whole Genome Shotgun Sequence of Streptomyces sp. strain CWH03.</title>
        <authorList>
            <person name="Dohra H."/>
            <person name="Kodani S."/>
            <person name="Yamamura H."/>
        </authorList>
    </citation>
    <scope>NUCLEOTIDE SEQUENCE [LARGE SCALE GENOMIC DNA]</scope>
    <source>
        <strain evidence="3 4">CWH03</strain>
    </source>
</reference>
<dbReference type="InterPro" id="IPR002645">
    <property type="entry name" value="STAS_dom"/>
</dbReference>
<dbReference type="Pfam" id="PF13466">
    <property type="entry name" value="STAS_2"/>
    <property type="match status" value="1"/>
</dbReference>
<evidence type="ECO:0000313" key="3">
    <source>
        <dbReference type="EMBL" id="GFH37509.1"/>
    </source>
</evidence>
<dbReference type="Gene3D" id="3.30.750.24">
    <property type="entry name" value="STAS domain"/>
    <property type="match status" value="1"/>
</dbReference>
<proteinExistence type="predicted"/>
<evidence type="ECO:0000256" key="1">
    <source>
        <dbReference type="SAM" id="MobiDB-lite"/>
    </source>
</evidence>
<dbReference type="Proteomes" id="UP000484988">
    <property type="component" value="Unassembled WGS sequence"/>
</dbReference>
<keyword evidence="4" id="KW-1185">Reference proteome</keyword>
<sequence>MRDYRCGAGTGILPTMDASSEDQSRAGDEARQDGQGPIGTQYAAGGAWVITALGELDMSTLPPLDAALASASAEHSLVILDVSGVTFGDSAFLNLLLRAHHRTELRVAKPQPQLRRLMEITGADKVLDVRHDEDAVPRP</sequence>
<dbReference type="EMBL" id="BLLG01000010">
    <property type="protein sequence ID" value="GFH37509.1"/>
    <property type="molecule type" value="Genomic_DNA"/>
</dbReference>
<name>A0A6A0AX50_9ACTN</name>
<dbReference type="PANTHER" id="PTHR33495:SF2">
    <property type="entry name" value="ANTI-SIGMA FACTOR ANTAGONIST TM_1081-RELATED"/>
    <property type="match status" value="1"/>
</dbReference>